<evidence type="ECO:0000313" key="2">
    <source>
        <dbReference type="EMBL" id="GKT42874.1"/>
    </source>
</evidence>
<dbReference type="AlphaFoldDB" id="A0AA37P7A4"/>
<name>A0AA37P7A4_9PEZI</name>
<reference evidence="2 3" key="1">
    <citation type="submission" date="2022-03" db="EMBL/GenBank/DDBJ databases">
        <title>Genome data of Colletotrichum spp.</title>
        <authorList>
            <person name="Utami Y.D."/>
            <person name="Hiruma K."/>
        </authorList>
    </citation>
    <scope>NUCLEOTIDE SEQUENCE [LARGE SCALE GENOMIC DNA]</scope>
    <source>
        <strain evidence="2 3">MAFF 239500</strain>
    </source>
</reference>
<protein>
    <submittedName>
        <fullName evidence="2">Uncharacterized protein</fullName>
    </submittedName>
</protein>
<evidence type="ECO:0000256" key="1">
    <source>
        <dbReference type="SAM" id="MobiDB-lite"/>
    </source>
</evidence>
<sequence>MVLGAFRPLEGSPTFQEEYRGNYVPEFIEAWHGPQIVAPDTPYVAAVGRNQLYFLDTRLDPETAKHIKNQIEWAGVAVGPNDVIKIDEIEVTAEVQNTVTGETLFVFDPAYVRVFFAKGINKRNPAIKLPEPEPAGDWLVTYDIGTTLAKRKECTAGALPTSQNENAGLERSKTKD</sequence>
<evidence type="ECO:0000313" key="3">
    <source>
        <dbReference type="Proteomes" id="UP001055115"/>
    </source>
</evidence>
<dbReference type="GeneID" id="73323857"/>
<accession>A0AA37P7A4</accession>
<dbReference type="RefSeq" id="XP_049125224.1">
    <property type="nucleotide sequence ID" value="XM_049269267.1"/>
</dbReference>
<dbReference type="EMBL" id="BQXU01000006">
    <property type="protein sequence ID" value="GKT42874.1"/>
    <property type="molecule type" value="Genomic_DNA"/>
</dbReference>
<organism evidence="2 3">
    <name type="scientific">Colletotrichum spaethianum</name>
    <dbReference type="NCBI Taxonomy" id="700344"/>
    <lineage>
        <taxon>Eukaryota</taxon>
        <taxon>Fungi</taxon>
        <taxon>Dikarya</taxon>
        <taxon>Ascomycota</taxon>
        <taxon>Pezizomycotina</taxon>
        <taxon>Sordariomycetes</taxon>
        <taxon>Hypocreomycetidae</taxon>
        <taxon>Glomerellales</taxon>
        <taxon>Glomerellaceae</taxon>
        <taxon>Colletotrichum</taxon>
        <taxon>Colletotrichum spaethianum species complex</taxon>
    </lineage>
</organism>
<keyword evidence="3" id="KW-1185">Reference proteome</keyword>
<comment type="caution">
    <text evidence="2">The sequence shown here is derived from an EMBL/GenBank/DDBJ whole genome shotgun (WGS) entry which is preliminary data.</text>
</comment>
<gene>
    <name evidence="2" type="ORF">ColSpa_03055</name>
</gene>
<proteinExistence type="predicted"/>
<dbReference type="Proteomes" id="UP001055115">
    <property type="component" value="Unassembled WGS sequence"/>
</dbReference>
<feature type="region of interest" description="Disordered" evidence="1">
    <location>
        <begin position="156"/>
        <end position="176"/>
    </location>
</feature>